<dbReference type="Proteomes" id="UP000700334">
    <property type="component" value="Unassembled WGS sequence"/>
</dbReference>
<protein>
    <submittedName>
        <fullName evidence="1">Spermatogenic leucine zipper protein 1</fullName>
    </submittedName>
</protein>
<name>A0A8J6ANB1_GALPY</name>
<dbReference type="PANTHER" id="PTHR47889">
    <property type="entry name" value="SPERMATOGENIC LEUCINE ZIPPER PROTEIN 1"/>
    <property type="match status" value="1"/>
</dbReference>
<dbReference type="AlphaFoldDB" id="A0A8J6ANB1"/>
<dbReference type="GO" id="GO:0003700">
    <property type="term" value="F:DNA-binding transcription factor activity"/>
    <property type="evidence" value="ECO:0007669"/>
    <property type="project" value="InterPro"/>
</dbReference>
<proteinExistence type="predicted"/>
<reference evidence="1" key="1">
    <citation type="journal article" date="2021" name="Evol. Appl.">
        <title>The genome of the Pyrenean desman and the effects of bottlenecks and inbreeding on the genomic landscape of an endangered species.</title>
        <authorList>
            <person name="Escoda L."/>
            <person name="Castresana J."/>
        </authorList>
    </citation>
    <scope>NUCLEOTIDE SEQUENCE</scope>
    <source>
        <strain evidence="1">IBE-C5619</strain>
    </source>
</reference>
<dbReference type="GO" id="GO:0005634">
    <property type="term" value="C:nucleus"/>
    <property type="evidence" value="ECO:0007669"/>
    <property type="project" value="TreeGrafter"/>
</dbReference>
<dbReference type="OrthoDB" id="9830670at2759"/>
<dbReference type="InterPro" id="IPR042961">
    <property type="entry name" value="Spz1"/>
</dbReference>
<gene>
    <name evidence="1" type="ORF">J0S82_006483</name>
</gene>
<dbReference type="PANTHER" id="PTHR47889:SF1">
    <property type="entry name" value="SPERMATOGENIC LEUCINE ZIPPER PROTEIN 1"/>
    <property type="match status" value="1"/>
</dbReference>
<accession>A0A8J6ANB1</accession>
<comment type="caution">
    <text evidence="1">The sequence shown here is derived from an EMBL/GenBank/DDBJ whole genome shotgun (WGS) entry which is preliminary data.</text>
</comment>
<dbReference type="EMBL" id="JAGFMF010011381">
    <property type="protein sequence ID" value="KAG8524621.1"/>
    <property type="molecule type" value="Genomic_DNA"/>
</dbReference>
<evidence type="ECO:0000313" key="1">
    <source>
        <dbReference type="EMBL" id="KAG8524621.1"/>
    </source>
</evidence>
<sequence>MEVPTLSEASKQSPELSQESLDPRIIIALFGIESFPSISQSFLPSQKNSGHPATEKQTTQKFKTLLKEIKDILKNMTCSEEKDIDTESFEETCIPEDVSVLKEKIRVLDKVNKVLLKNLLGNVHSEKEPNTKKQEMILKNQNSKNLVQGSARHLVNCPEEKRVLNETQLNKEKAKHRFPCVQEENTKLRYNMEQLLQEADHWSVQHTELSELIKSYQKSQKDIREKLKKNGGHLQTQACSEVSSKQELEEQVKKLKHDTYSLHLIAALLENECQILEQRVEIFKKLHHQKEGVLQEKFFQTNSEQGKKEQKLFETEREEMHKQKTQEMEGTCHKRDKFFRNLDSCRIKKARNNRFNSRIARRSLLGKKRPMSSLR</sequence>
<keyword evidence="2" id="KW-1185">Reference proteome</keyword>
<evidence type="ECO:0000313" key="2">
    <source>
        <dbReference type="Proteomes" id="UP000700334"/>
    </source>
</evidence>
<organism evidence="1 2">
    <name type="scientific">Galemys pyrenaicus</name>
    <name type="common">Iberian desman</name>
    <name type="synonym">Pyrenean desman</name>
    <dbReference type="NCBI Taxonomy" id="202257"/>
    <lineage>
        <taxon>Eukaryota</taxon>
        <taxon>Metazoa</taxon>
        <taxon>Chordata</taxon>
        <taxon>Craniata</taxon>
        <taxon>Vertebrata</taxon>
        <taxon>Euteleostomi</taxon>
        <taxon>Mammalia</taxon>
        <taxon>Eutheria</taxon>
        <taxon>Laurasiatheria</taxon>
        <taxon>Eulipotyphla</taxon>
        <taxon>Talpidae</taxon>
        <taxon>Galemys</taxon>
    </lineage>
</organism>